<dbReference type="Proteomes" id="UP000824533">
    <property type="component" value="Linkage Group LG08"/>
</dbReference>
<name>A0ACC1D6M0_9NEOP</name>
<evidence type="ECO:0000313" key="1">
    <source>
        <dbReference type="EMBL" id="KAJ0179172.1"/>
    </source>
</evidence>
<gene>
    <name evidence="1" type="ORF">K1T71_004884</name>
</gene>
<proteinExistence type="predicted"/>
<dbReference type="EMBL" id="CM034394">
    <property type="protein sequence ID" value="KAJ0179172.1"/>
    <property type="molecule type" value="Genomic_DNA"/>
</dbReference>
<organism evidence="1 2">
    <name type="scientific">Dendrolimus kikuchii</name>
    <dbReference type="NCBI Taxonomy" id="765133"/>
    <lineage>
        <taxon>Eukaryota</taxon>
        <taxon>Metazoa</taxon>
        <taxon>Ecdysozoa</taxon>
        <taxon>Arthropoda</taxon>
        <taxon>Hexapoda</taxon>
        <taxon>Insecta</taxon>
        <taxon>Pterygota</taxon>
        <taxon>Neoptera</taxon>
        <taxon>Endopterygota</taxon>
        <taxon>Lepidoptera</taxon>
        <taxon>Glossata</taxon>
        <taxon>Ditrysia</taxon>
        <taxon>Bombycoidea</taxon>
        <taxon>Lasiocampidae</taxon>
        <taxon>Dendrolimus</taxon>
    </lineage>
</organism>
<sequence length="183" mass="21277">MCAIELVCERIIVLCMYRVPKSKDSKIYFDVFFSTLESILCSLTTNNNKKIIICGDFNINLLENSTQSQKFKQIILSYNLKFSVNEPTRPNSGTCLDNIIHNVREAKSEVIELAVSDHKAQLMTFFIYIISLYNCLCFKIIHKIKHIKSIKKHYTQYHVFDTHTRIYTLLFIVALVKSVIIEV</sequence>
<keyword evidence="2" id="KW-1185">Reference proteome</keyword>
<protein>
    <submittedName>
        <fullName evidence="1">Uncharacterized protein</fullName>
    </submittedName>
</protein>
<reference evidence="1 2" key="1">
    <citation type="journal article" date="2021" name="Front. Genet.">
        <title>Chromosome-Level Genome Assembly Reveals Significant Gene Expansion in the Toll and IMD Signaling Pathways of Dendrolimus kikuchii.</title>
        <authorList>
            <person name="Zhou J."/>
            <person name="Wu P."/>
            <person name="Xiong Z."/>
            <person name="Liu N."/>
            <person name="Zhao N."/>
            <person name="Ji M."/>
            <person name="Qiu Y."/>
            <person name="Yang B."/>
        </authorList>
    </citation>
    <scope>NUCLEOTIDE SEQUENCE [LARGE SCALE GENOMIC DNA]</scope>
    <source>
        <strain evidence="1">Ann1</strain>
    </source>
</reference>
<accession>A0ACC1D6M0</accession>
<comment type="caution">
    <text evidence="1">The sequence shown here is derived from an EMBL/GenBank/DDBJ whole genome shotgun (WGS) entry which is preliminary data.</text>
</comment>
<evidence type="ECO:0000313" key="2">
    <source>
        <dbReference type="Proteomes" id="UP000824533"/>
    </source>
</evidence>